<comment type="caution">
    <text evidence="3">The sequence shown here is derived from an EMBL/GenBank/DDBJ whole genome shotgun (WGS) entry which is preliminary data.</text>
</comment>
<dbReference type="PANTHER" id="PTHR32347:SF23">
    <property type="entry name" value="BLL5650 PROTEIN"/>
    <property type="match status" value="1"/>
</dbReference>
<evidence type="ECO:0000313" key="3">
    <source>
        <dbReference type="EMBL" id="NYE85912.1"/>
    </source>
</evidence>
<accession>A0A7Y9IZJ6</accession>
<reference evidence="3 4" key="1">
    <citation type="submission" date="2020-07" db="EMBL/GenBank/DDBJ databases">
        <title>Genomic Encyclopedia of Type Strains, Phase IV (KMG-V): Genome sequencing to study the core and pangenomes of soil and plant-associated prokaryotes.</title>
        <authorList>
            <person name="Whitman W."/>
        </authorList>
    </citation>
    <scope>NUCLEOTIDE SEQUENCE [LARGE SCALE GENOMIC DNA]</scope>
    <source>
        <strain evidence="3 4">SAS40</strain>
    </source>
</reference>
<evidence type="ECO:0000256" key="2">
    <source>
        <dbReference type="ARBA" id="ARBA00023054"/>
    </source>
</evidence>
<dbReference type="Proteomes" id="UP000542125">
    <property type="component" value="Unassembled WGS sequence"/>
</dbReference>
<comment type="subcellular location">
    <subcellularLocation>
        <location evidence="1">Cell envelope</location>
    </subcellularLocation>
</comment>
<dbReference type="RefSeq" id="WP_179590433.1">
    <property type="nucleotide sequence ID" value="NZ_JACBYR010000003.1"/>
</dbReference>
<dbReference type="InterPro" id="IPR050465">
    <property type="entry name" value="UPF0194_transport"/>
</dbReference>
<dbReference type="PANTHER" id="PTHR32347">
    <property type="entry name" value="EFFLUX SYSTEM COMPONENT YKNX-RELATED"/>
    <property type="match status" value="1"/>
</dbReference>
<dbReference type="Gene3D" id="2.40.30.170">
    <property type="match status" value="1"/>
</dbReference>
<protein>
    <recommendedName>
        <fullName evidence="5">HlyD family efflux transporter periplasmic adaptor subunit</fullName>
    </recommendedName>
</protein>
<sequence length="680" mass="73406">MNAPGASPQFAPDAVSVIKALQALRQGSPTQPGYWEQVASSLRFLCRATSVWVVRQAGTDGAVGRLHGDWLLIGQSSDSTSAEFDVRWLEELTTLVPRAEGKGFAVGPGTTAAGLSVYRVVVRLEHTAASYALLDIPQRERANLNELVLRAQLVADLPGDLSPVPPRPGVTPAPAPASYAPVPAPVAAAAGQGGGAVPPQVPAIVGGAADGAMPPSAAAALPGTQTIHVPLADLLDLASQAMRQQHSGGAQLTIVNGLAAFTGAAQVAFGWSDHGYVRASTISHLDRFEHHSELVEYTESALDESLEYEFALRSPALPGEPVFAAQDRLRDEQGFRHVCAMSLRRGLEPAPGAVLIAHADDRTVDDATLANIRMMFDLTVPWLLDLRDREKWWGKRLRDWTAVRLGALVGPQHVWLKALGVAFGLFALYATFATWDYRVNGGGQLTTDSTRLISASFEGRVDTANVTSGDLVREGDVLSMLDTRELRQQESDARAEIRRYAAEADKARASAAWAEVEIATARQQQADARLARVLDMIEQSTSRAPFDGVVVEGERKDLLGAPVRKGDKMFKLARIEGLYVVVTVPERDMPLITPAATGELVLVSRPDVKIPLRVIAVIPVAQTKGQDGNQFMVRAEVQQAPEAWWRPGMSGAVRIDAGEKNVAWILTHRLVDKLRLMLWW</sequence>
<gene>
    <name evidence="3" type="ORF">FHW18_005231</name>
</gene>
<evidence type="ECO:0008006" key="5">
    <source>
        <dbReference type="Google" id="ProtNLM"/>
    </source>
</evidence>
<name>A0A7Y9IZJ6_9BURK</name>
<keyword evidence="2" id="KW-0175">Coiled coil</keyword>
<dbReference type="Gene3D" id="1.10.287.470">
    <property type="entry name" value="Helix hairpin bin"/>
    <property type="match status" value="1"/>
</dbReference>
<evidence type="ECO:0000256" key="1">
    <source>
        <dbReference type="ARBA" id="ARBA00004196"/>
    </source>
</evidence>
<proteinExistence type="predicted"/>
<keyword evidence="4" id="KW-1185">Reference proteome</keyword>
<dbReference type="SUPFAM" id="SSF111369">
    <property type="entry name" value="HlyD-like secretion proteins"/>
    <property type="match status" value="1"/>
</dbReference>
<organism evidence="3 4">
    <name type="scientific">Pigmentiphaga litoralis</name>
    <dbReference type="NCBI Taxonomy" id="516702"/>
    <lineage>
        <taxon>Bacteria</taxon>
        <taxon>Pseudomonadati</taxon>
        <taxon>Pseudomonadota</taxon>
        <taxon>Betaproteobacteria</taxon>
        <taxon>Burkholderiales</taxon>
        <taxon>Alcaligenaceae</taxon>
        <taxon>Pigmentiphaga</taxon>
    </lineage>
</organism>
<evidence type="ECO:0000313" key="4">
    <source>
        <dbReference type="Proteomes" id="UP000542125"/>
    </source>
</evidence>
<dbReference type="EMBL" id="JACBYR010000003">
    <property type="protein sequence ID" value="NYE85912.1"/>
    <property type="molecule type" value="Genomic_DNA"/>
</dbReference>
<dbReference type="AlphaFoldDB" id="A0A7Y9IZJ6"/>
<dbReference type="Gene3D" id="2.40.50.100">
    <property type="match status" value="1"/>
</dbReference>
<dbReference type="GO" id="GO:0030313">
    <property type="term" value="C:cell envelope"/>
    <property type="evidence" value="ECO:0007669"/>
    <property type="project" value="UniProtKB-SubCell"/>
</dbReference>